<feature type="region of interest" description="Disordered" evidence="5">
    <location>
        <begin position="1099"/>
        <end position="1131"/>
    </location>
</feature>
<organism evidence="7 8">
    <name type="scientific">Dermatophagoides pteronyssinus</name>
    <name type="common">European house dust mite</name>
    <dbReference type="NCBI Taxonomy" id="6956"/>
    <lineage>
        <taxon>Eukaryota</taxon>
        <taxon>Metazoa</taxon>
        <taxon>Ecdysozoa</taxon>
        <taxon>Arthropoda</taxon>
        <taxon>Chelicerata</taxon>
        <taxon>Arachnida</taxon>
        <taxon>Acari</taxon>
        <taxon>Acariformes</taxon>
        <taxon>Sarcoptiformes</taxon>
        <taxon>Astigmata</taxon>
        <taxon>Psoroptidia</taxon>
        <taxon>Analgoidea</taxon>
        <taxon>Pyroglyphidae</taxon>
        <taxon>Dermatophagoidinae</taxon>
        <taxon>Dermatophagoides</taxon>
    </lineage>
</organism>
<feature type="compositionally biased region" description="Basic and acidic residues" evidence="5">
    <location>
        <begin position="1105"/>
        <end position="1115"/>
    </location>
</feature>
<sequence>MASISLSSQQINDLQADQDDQVLFNEVVATLNDLGHYNRLTNKYQLNLNDHGVCLRDLIRFLRNDGQNFLVRRQMGISNIVDNDLLPIIEQHTLTDDCRIDESGKSLMDKIIRLLVDLTNPTVLHYPDQKIPKDDKYEMNIYIELQAFLFQYKLSFSTRKRFWIVISKFLARILELDPDNRQVEDELMMERIIILIRNVLHIPIISRSNQIDDLNVHDRIVEHISDCGLLDILQFMINSGEYGQYCFHLLEIIFLIFREQNAEFLAKSVGSDRQNVQHQTSTNSTLSNVTRSQYEREIDDREFEEARIRDRKEHEQMLAKFKNDDFTRFKETAFVVKNMKAVSERDMICYRAYSNPEKAMDFNTNKIAQRRPRNRRPMNESVGNSDSFGAQRIHRSSRQLRSILYDFCSKFLNESYNKFMAEIRSNLSRGTSQEHDETYFFWACQFFMEFNRYQIDIDREQRYQQVYETLSTSMFHYIQTVVDNYMEHLLLKKEFKNELSDWSKRLHQALRSYRELLFSLSYIESLNLPAASKMCYRIKTDIFTEPEYREMLLRLMQAYNEEKMSKAYLRDLIETNHMFLKMLEYHAKISLDFKVKVKKRKSSKRKKKSKNPDDDNDEKKKEENVYSSPDIIWIEIIDDVSEALNSELNAETILDEELLKRLFDPLSDQPVDEQKLSILRMIQKFLREKEVKKAISLYREARNAFAGLDEDNVFGEVGIQIDDEMLALNGILMTEFPVDKQQEKLKPENDDDEPMSDEAEDSVVIQEKKFSIDETLMRYAHPNVVRACRILLKNYRTNSLATNHAIVRMLYRLAVNLKMKPMFYNLNFFIIFEQIMDDPLLKNVNDKNCPHYKSICELVTFSYYIIRSFFKLLSKHPKIASEICFTVNSREAYQMEYGFDNEIVGQMIREKKGSGWNEQQKLELEILYKEYKDKTTKEKDVIDLIQENLIDDSKSRRQIIVQLKKMDILSANDMKKNSYKGPAWSLEELEELNNLYEKFKDNLELEEENVDKQQETILTTMIEKSIVNNDTQPEHESNGGESDNNHEINQSMNCIPKQKRKRLDIIDCILKHLSTSTQRNRRQIIRQLRISKIYDHSARNKSSKIGHEINEHNSSSEEEDYDDESQENSINDDEVVIQYDDDDEDNEQIQPMSTELETVNMNGQPGMVKNSSSSNNEYDSDSDKEKRQTNNDTDFKKDDDNISIKRSKISFKKILLDSDSDMEDVSDITFNHEESSVVLDENNPSTMAKTILSKRKIIESDDENENELFDSELMEKDVKKKQSDRATSFEFFSNIYLDYVNLSNDRQQLQMIIILANLSLVEVSILCGKTIVEKSTNSDSRLINKHNMKTWTEMPTVADSRQLGAARWFVMDSWLPGRSGWIQNLACFHLLCLNVQIYGGTAKCSSQ</sequence>
<gene>
    <name evidence="7" type="ORF">DERP_011300</name>
</gene>
<evidence type="ECO:0000256" key="2">
    <source>
        <dbReference type="ARBA" id="ARBA00023242"/>
    </source>
</evidence>
<feature type="compositionally biased region" description="Polar residues" evidence="5">
    <location>
        <begin position="274"/>
        <end position="292"/>
    </location>
</feature>
<evidence type="ECO:0000256" key="5">
    <source>
        <dbReference type="SAM" id="MobiDB-lite"/>
    </source>
</evidence>
<feature type="compositionally biased region" description="Basic and acidic residues" evidence="5">
    <location>
        <begin position="1181"/>
        <end position="1199"/>
    </location>
</feature>
<evidence type="ECO:0000256" key="4">
    <source>
        <dbReference type="SAM" id="Coils"/>
    </source>
</evidence>
<evidence type="ECO:0000256" key="1">
    <source>
        <dbReference type="ARBA" id="ARBA00004123"/>
    </source>
</evidence>
<feature type="compositionally biased region" description="Basic and acidic residues" evidence="5">
    <location>
        <begin position="1032"/>
        <end position="1046"/>
    </location>
</feature>
<dbReference type="Pfam" id="PF26019">
    <property type="entry name" value="HTH_TIMELESS"/>
    <property type="match status" value="1"/>
</dbReference>
<reference evidence="7 8" key="1">
    <citation type="journal article" date="2018" name="J. Allergy Clin. Immunol.">
        <title>High-quality assembly of Dermatophagoides pteronyssinus genome and transcriptome reveals a wide range of novel allergens.</title>
        <authorList>
            <person name="Liu X.Y."/>
            <person name="Yang K.Y."/>
            <person name="Wang M.Q."/>
            <person name="Kwok J.S."/>
            <person name="Zeng X."/>
            <person name="Yang Z."/>
            <person name="Xiao X.J."/>
            <person name="Lau C.P."/>
            <person name="Li Y."/>
            <person name="Huang Z.M."/>
            <person name="Ba J.G."/>
            <person name="Yim A.K."/>
            <person name="Ouyang C.Y."/>
            <person name="Ngai S.M."/>
            <person name="Chan T.F."/>
            <person name="Leung E.L."/>
            <person name="Liu L."/>
            <person name="Liu Z.G."/>
            <person name="Tsui S.K."/>
        </authorList>
    </citation>
    <scope>NUCLEOTIDE SEQUENCE [LARGE SCALE GENOMIC DNA]</scope>
    <source>
        <strain evidence="7">Derp</strain>
    </source>
</reference>
<evidence type="ECO:0000256" key="3">
    <source>
        <dbReference type="ARBA" id="ARBA00023306"/>
    </source>
</evidence>
<dbReference type="Proteomes" id="UP000887458">
    <property type="component" value="Unassembled WGS sequence"/>
</dbReference>
<evidence type="ECO:0000313" key="7">
    <source>
        <dbReference type="EMBL" id="KAH9418438.1"/>
    </source>
</evidence>
<feature type="compositionally biased region" description="Basic and acidic residues" evidence="5">
    <location>
        <begin position="610"/>
        <end position="622"/>
    </location>
</feature>
<dbReference type="EMBL" id="NJHN03000063">
    <property type="protein sequence ID" value="KAH9418438.1"/>
    <property type="molecule type" value="Genomic_DNA"/>
</dbReference>
<feature type="region of interest" description="Disordered" evidence="5">
    <location>
        <begin position="1160"/>
        <end position="1199"/>
    </location>
</feature>
<accession>A0ABQ8J790</accession>
<keyword evidence="2" id="KW-0539">Nucleus</keyword>
<protein>
    <recommendedName>
        <fullName evidence="6">Timeless N-terminal domain-containing protein</fullName>
    </recommendedName>
</protein>
<feature type="region of interest" description="Disordered" evidence="5">
    <location>
        <begin position="602"/>
        <end position="622"/>
    </location>
</feature>
<reference evidence="7 8" key="2">
    <citation type="journal article" date="2022" name="Mol. Biol. Evol.">
        <title>Comparative Genomics Reveals Insights into the Divergent Evolution of Astigmatic Mites and Household Pest Adaptations.</title>
        <authorList>
            <person name="Xiong Q."/>
            <person name="Wan A.T."/>
            <person name="Liu X."/>
            <person name="Fung C.S."/>
            <person name="Xiao X."/>
            <person name="Malainual N."/>
            <person name="Hou J."/>
            <person name="Wang L."/>
            <person name="Wang M."/>
            <person name="Yang K.Y."/>
            <person name="Cui Y."/>
            <person name="Leung E.L."/>
            <person name="Nong W."/>
            <person name="Shin S.K."/>
            <person name="Au S.W."/>
            <person name="Jeong K.Y."/>
            <person name="Chew F.T."/>
            <person name="Hui J.H."/>
            <person name="Leung T.F."/>
            <person name="Tungtrongchitr A."/>
            <person name="Zhong N."/>
            <person name="Liu Z."/>
            <person name="Tsui S.K."/>
        </authorList>
    </citation>
    <scope>NUCLEOTIDE SEQUENCE [LARGE SCALE GENOMIC DNA]</scope>
    <source>
        <strain evidence="7">Derp</strain>
    </source>
</reference>
<dbReference type="PANTHER" id="PTHR22940:SF4">
    <property type="entry name" value="PROTEIN TIMELESS HOMOLOG"/>
    <property type="match status" value="1"/>
</dbReference>
<dbReference type="PANTHER" id="PTHR22940">
    <property type="entry name" value="TIMEOUT/TIMELESS-2"/>
    <property type="match status" value="1"/>
</dbReference>
<evidence type="ECO:0000259" key="6">
    <source>
        <dbReference type="Pfam" id="PF04821"/>
    </source>
</evidence>
<dbReference type="InterPro" id="IPR044998">
    <property type="entry name" value="Timeless"/>
</dbReference>
<comment type="caution">
    <text evidence="7">The sequence shown here is derived from an EMBL/GenBank/DDBJ whole genome shotgun (WGS) entry which is preliminary data.</text>
</comment>
<keyword evidence="4" id="KW-0175">Coiled coil</keyword>
<feature type="compositionally biased region" description="Acidic residues" evidence="5">
    <location>
        <begin position="1116"/>
        <end position="1131"/>
    </location>
</feature>
<dbReference type="Pfam" id="PF04821">
    <property type="entry name" value="TIMELESS"/>
    <property type="match status" value="1"/>
</dbReference>
<feature type="domain" description="Timeless N-terminal" evidence="6">
    <location>
        <begin position="53"/>
        <end position="293"/>
    </location>
</feature>
<comment type="subcellular location">
    <subcellularLocation>
        <location evidence="1">Nucleus</location>
    </subcellularLocation>
</comment>
<feature type="region of interest" description="Disordered" evidence="5">
    <location>
        <begin position="274"/>
        <end position="293"/>
    </location>
</feature>
<keyword evidence="3" id="KW-0131">Cell cycle</keyword>
<name>A0ABQ8J790_DERPT</name>
<keyword evidence="8" id="KW-1185">Reference proteome</keyword>
<dbReference type="InterPro" id="IPR006906">
    <property type="entry name" value="Timeless_N"/>
</dbReference>
<evidence type="ECO:0000313" key="8">
    <source>
        <dbReference type="Proteomes" id="UP000887458"/>
    </source>
</evidence>
<proteinExistence type="predicted"/>
<feature type="coiled-coil region" evidence="4">
    <location>
        <begin position="986"/>
        <end position="1016"/>
    </location>
</feature>
<feature type="region of interest" description="Disordered" evidence="5">
    <location>
        <begin position="1026"/>
        <end position="1049"/>
    </location>
</feature>